<proteinExistence type="predicted"/>
<protein>
    <submittedName>
        <fullName evidence="3">Uncharacterized protein</fullName>
    </submittedName>
</protein>
<dbReference type="Proteomes" id="UP000741360">
    <property type="component" value="Unassembled WGS sequence"/>
</dbReference>
<keyword evidence="2" id="KW-0732">Signal</keyword>
<feature type="chain" id="PRO_5037532975" evidence="2">
    <location>
        <begin position="22"/>
        <end position="74"/>
    </location>
</feature>
<sequence>MNRRFATFLTALLILTGTSAASGETNVYLRLRGETAYRLKIAVAPFAPGLPAPAALRSEDPLEKGNGPPWGPIS</sequence>
<organism evidence="3 4">
    <name type="scientific">Tectimicrobiota bacterium</name>
    <dbReference type="NCBI Taxonomy" id="2528274"/>
    <lineage>
        <taxon>Bacteria</taxon>
        <taxon>Pseudomonadati</taxon>
        <taxon>Nitrospinota/Tectimicrobiota group</taxon>
        <taxon>Candidatus Tectimicrobiota</taxon>
    </lineage>
</organism>
<dbReference type="AlphaFoldDB" id="A0A932GRI6"/>
<accession>A0A932GRI6</accession>
<evidence type="ECO:0000256" key="1">
    <source>
        <dbReference type="SAM" id="MobiDB-lite"/>
    </source>
</evidence>
<comment type="caution">
    <text evidence="3">The sequence shown here is derived from an EMBL/GenBank/DDBJ whole genome shotgun (WGS) entry which is preliminary data.</text>
</comment>
<evidence type="ECO:0000256" key="2">
    <source>
        <dbReference type="SAM" id="SignalP"/>
    </source>
</evidence>
<reference evidence="3" key="1">
    <citation type="submission" date="2020-07" db="EMBL/GenBank/DDBJ databases">
        <title>Huge and variable diversity of episymbiotic CPR bacteria and DPANN archaea in groundwater ecosystems.</title>
        <authorList>
            <person name="He C.Y."/>
            <person name="Keren R."/>
            <person name="Whittaker M."/>
            <person name="Farag I.F."/>
            <person name="Doudna J."/>
            <person name="Cate J.H.D."/>
            <person name="Banfield J.F."/>
        </authorList>
    </citation>
    <scope>NUCLEOTIDE SEQUENCE</scope>
    <source>
        <strain evidence="3">NC_groundwater_717_Ag_S-0.2um_59_8</strain>
    </source>
</reference>
<feature type="signal peptide" evidence="2">
    <location>
        <begin position="1"/>
        <end position="21"/>
    </location>
</feature>
<gene>
    <name evidence="3" type="ORF">HYY65_11940</name>
</gene>
<evidence type="ECO:0000313" key="3">
    <source>
        <dbReference type="EMBL" id="MBI3015739.1"/>
    </source>
</evidence>
<feature type="region of interest" description="Disordered" evidence="1">
    <location>
        <begin position="52"/>
        <end position="74"/>
    </location>
</feature>
<evidence type="ECO:0000313" key="4">
    <source>
        <dbReference type="Proteomes" id="UP000741360"/>
    </source>
</evidence>
<dbReference type="EMBL" id="JACPSX010000229">
    <property type="protein sequence ID" value="MBI3015739.1"/>
    <property type="molecule type" value="Genomic_DNA"/>
</dbReference>
<name>A0A932GRI6_UNCTE</name>